<dbReference type="GO" id="GO:0006109">
    <property type="term" value="P:regulation of carbohydrate metabolic process"/>
    <property type="evidence" value="ECO:0007669"/>
    <property type="project" value="InterPro"/>
</dbReference>
<dbReference type="GO" id="GO:0045947">
    <property type="term" value="P:negative regulation of translational initiation"/>
    <property type="evidence" value="ECO:0007669"/>
    <property type="project" value="UniProtKB-UniRule"/>
</dbReference>
<dbReference type="InterPro" id="IPR003751">
    <property type="entry name" value="CsrA"/>
</dbReference>
<dbReference type="EMBL" id="FOMT01000006">
    <property type="protein sequence ID" value="SFF24970.1"/>
    <property type="molecule type" value="Genomic_DNA"/>
</dbReference>
<dbReference type="PANTHER" id="PTHR34984">
    <property type="entry name" value="CARBON STORAGE REGULATOR"/>
    <property type="match status" value="1"/>
</dbReference>
<keyword evidence="5" id="KW-1005">Bacterial flagellum biogenesis</keyword>
<dbReference type="Gene3D" id="2.60.40.4380">
    <property type="entry name" value="Translational regulator CsrA"/>
    <property type="match status" value="1"/>
</dbReference>
<keyword evidence="2 5" id="KW-0678">Repressor</keyword>
<evidence type="ECO:0000256" key="3">
    <source>
        <dbReference type="ARBA" id="ARBA00022845"/>
    </source>
</evidence>
<keyword evidence="7" id="KW-1185">Reference proteome</keyword>
<dbReference type="SUPFAM" id="SSF117130">
    <property type="entry name" value="CsrA-like"/>
    <property type="match status" value="1"/>
</dbReference>
<dbReference type="GO" id="GO:0048027">
    <property type="term" value="F:mRNA 5'-UTR binding"/>
    <property type="evidence" value="ECO:0007669"/>
    <property type="project" value="UniProtKB-UniRule"/>
</dbReference>
<comment type="subunit">
    <text evidence="5">Homodimer; the beta-strands of each monomer intercalate to form a hydrophobic core, while the alpha-helices form wings that extend away from the core.</text>
</comment>
<accession>A0A1I2H6I4</accession>
<dbReference type="STRING" id="1045775.SAMN05216378_5685"/>
<dbReference type="GO" id="GO:0044781">
    <property type="term" value="P:bacterial-type flagellum organization"/>
    <property type="evidence" value="ECO:0007669"/>
    <property type="project" value="UniProtKB-KW"/>
</dbReference>
<dbReference type="FunFam" id="2.60.40.4380:FF:000002">
    <property type="entry name" value="Translational regulator CsrA"/>
    <property type="match status" value="1"/>
</dbReference>
<dbReference type="PANTHER" id="PTHR34984:SF1">
    <property type="entry name" value="CARBON STORAGE REGULATOR"/>
    <property type="match status" value="1"/>
</dbReference>
<evidence type="ECO:0000313" key="7">
    <source>
        <dbReference type="Proteomes" id="UP000198855"/>
    </source>
</evidence>
<comment type="function">
    <text evidence="5">A translational regulator that binds mRNA to regulate translation initiation and/or mRNA stability. Usually binds in the 5'-UTR at or near the Shine-Dalgarno sequence preventing ribosome-binding, thus repressing translation. Its main target seems to be the major flagellin gene, while its function is anatagonized by FliW.</text>
</comment>
<dbReference type="OrthoDB" id="9809061at2"/>
<evidence type="ECO:0000313" key="6">
    <source>
        <dbReference type="EMBL" id="SFF24970.1"/>
    </source>
</evidence>
<keyword evidence="3 5" id="KW-0810">Translation regulation</keyword>
<gene>
    <name evidence="5" type="primary">csrA</name>
    <name evidence="6" type="ORF">SAMN05216378_5685</name>
</gene>
<evidence type="ECO:0000256" key="5">
    <source>
        <dbReference type="HAMAP-Rule" id="MF_00167"/>
    </source>
</evidence>
<dbReference type="Pfam" id="PF02599">
    <property type="entry name" value="CsrA"/>
    <property type="match status" value="1"/>
</dbReference>
<evidence type="ECO:0000256" key="4">
    <source>
        <dbReference type="ARBA" id="ARBA00022884"/>
    </source>
</evidence>
<dbReference type="NCBIfam" id="NF002469">
    <property type="entry name" value="PRK01712.1"/>
    <property type="match status" value="1"/>
</dbReference>
<dbReference type="GO" id="GO:0005829">
    <property type="term" value="C:cytosol"/>
    <property type="evidence" value="ECO:0007669"/>
    <property type="project" value="TreeGrafter"/>
</dbReference>
<dbReference type="AlphaFoldDB" id="A0A1I2H6I4"/>
<dbReference type="GO" id="GO:1902208">
    <property type="term" value="P:regulation of bacterial-type flagellum assembly"/>
    <property type="evidence" value="ECO:0007669"/>
    <property type="project" value="UniProtKB-UniRule"/>
</dbReference>
<comment type="similarity">
    <text evidence="5">Belongs to the CsrA/RsmA family.</text>
</comment>
<name>A0A1I2H6I4_9BACL</name>
<dbReference type="InterPro" id="IPR036107">
    <property type="entry name" value="CsrA_sf"/>
</dbReference>
<reference evidence="7" key="1">
    <citation type="submission" date="2016-10" db="EMBL/GenBank/DDBJ databases">
        <authorList>
            <person name="Varghese N."/>
            <person name="Submissions S."/>
        </authorList>
    </citation>
    <scope>NUCLEOTIDE SEQUENCE [LARGE SCALE GENOMIC DNA]</scope>
    <source>
        <strain evidence="7">CGMCC 1.10784</strain>
    </source>
</reference>
<dbReference type="NCBIfam" id="TIGR00202">
    <property type="entry name" value="csrA"/>
    <property type="match status" value="1"/>
</dbReference>
<organism evidence="6 7">
    <name type="scientific">Paenibacillus catalpae</name>
    <dbReference type="NCBI Taxonomy" id="1045775"/>
    <lineage>
        <taxon>Bacteria</taxon>
        <taxon>Bacillati</taxon>
        <taxon>Bacillota</taxon>
        <taxon>Bacilli</taxon>
        <taxon>Bacillales</taxon>
        <taxon>Paenibacillaceae</taxon>
        <taxon>Paenibacillus</taxon>
    </lineage>
</organism>
<protein>
    <recommendedName>
        <fullName evidence="5">Translational regulator CsrA</fullName>
    </recommendedName>
</protein>
<proteinExistence type="inferred from homology"/>
<dbReference type="Proteomes" id="UP000198855">
    <property type="component" value="Unassembled WGS sequence"/>
</dbReference>
<comment type="subcellular location">
    <subcellularLocation>
        <location evidence="5">Cytoplasm</location>
    </subcellularLocation>
</comment>
<evidence type="ECO:0000256" key="2">
    <source>
        <dbReference type="ARBA" id="ARBA00022491"/>
    </source>
</evidence>
<dbReference type="GO" id="GO:0006402">
    <property type="term" value="P:mRNA catabolic process"/>
    <property type="evidence" value="ECO:0007669"/>
    <property type="project" value="InterPro"/>
</dbReference>
<dbReference type="RefSeq" id="WP_091190008.1">
    <property type="nucleotide sequence ID" value="NZ_FOMT01000006.1"/>
</dbReference>
<dbReference type="HAMAP" id="MF_00167">
    <property type="entry name" value="CsrA"/>
    <property type="match status" value="1"/>
</dbReference>
<keyword evidence="1 5" id="KW-0963">Cytoplasm</keyword>
<sequence>MLVLSRKIDESIMIGGNIEVVVLGVEGDNVKIGIRAPKDIEILRKELYANIQSSNREAVSSLQSLNDVVQLLKQNRNK</sequence>
<keyword evidence="4 5" id="KW-0694">RNA-binding</keyword>
<evidence type="ECO:0000256" key="1">
    <source>
        <dbReference type="ARBA" id="ARBA00022490"/>
    </source>
</evidence>